<organism evidence="2 3">
    <name type="scientific">Nocardioides marmoribigeumensis</name>
    <dbReference type="NCBI Taxonomy" id="433649"/>
    <lineage>
        <taxon>Bacteria</taxon>
        <taxon>Bacillati</taxon>
        <taxon>Actinomycetota</taxon>
        <taxon>Actinomycetes</taxon>
        <taxon>Propionibacteriales</taxon>
        <taxon>Nocardioidaceae</taxon>
        <taxon>Nocardioides</taxon>
    </lineage>
</organism>
<dbReference type="SMART" id="SM01120">
    <property type="entry name" value="Dak2"/>
    <property type="match status" value="1"/>
</dbReference>
<gene>
    <name evidence="2" type="ORF">J2S63_001037</name>
</gene>
<dbReference type="PANTHER" id="PTHR33434">
    <property type="entry name" value="DEGV DOMAIN-CONTAINING PROTEIN DR_1986-RELATED"/>
    <property type="match status" value="1"/>
</dbReference>
<dbReference type="InterPro" id="IPR033470">
    <property type="entry name" value="FakA-like_C"/>
</dbReference>
<dbReference type="Pfam" id="PF21645">
    <property type="entry name" value="FakA-like_M"/>
    <property type="match status" value="1"/>
</dbReference>
<reference evidence="2 3" key="1">
    <citation type="submission" date="2023-07" db="EMBL/GenBank/DDBJ databases">
        <title>Sequencing the genomes of 1000 actinobacteria strains.</title>
        <authorList>
            <person name="Klenk H.-P."/>
        </authorList>
    </citation>
    <scope>NUCLEOTIDE SEQUENCE [LARGE SCALE GENOMIC DNA]</scope>
    <source>
        <strain evidence="2 3">DSM 19426</strain>
    </source>
</reference>
<feature type="domain" description="DhaL" evidence="1">
    <location>
        <begin position="23"/>
        <end position="225"/>
    </location>
</feature>
<dbReference type="InterPro" id="IPR004007">
    <property type="entry name" value="DhaL_dom"/>
</dbReference>
<sequence length="564" mass="58351">MDDDSAAGAPTRPSSADEGFVVPPLVRFSRLVRDALRDAREEIDALNVYPVPDGDTGTNLFLTFQAAHHALKSSLEEQGGEDAATLAPSIAAYSRGLLLGARGNSGVIMSQLVGALFRRIGAAEPGERAAAIFAGGMHDAVEAAYSAVGRPVEGTILSVARAAAEAAEVAVQDPVLRTAGVIEAAVGAAYDALARTPDQLEVLRRAGVVDAGGRGLCLVLEAALAAYTGRKALVSAGDRRTRRTIALPAAELPEGDLTEGGPAYEVMYLLDADDEAIPTLRAALDPLGDSLVVVGGEGLWNVHVHVDDVGAAVEAGIEAGRPHRIRVTHFAEQVEAAAEAANRRRGRAVVVVAVGDGLAALLREAGAVVLEARRDARPSTGELLTAIRETGAGEVVVLPNAHDVVPTAEAAARLALEEDGTRVAVVPTPTQVQGMAALAVHEPGREFEQDLVEMSAAARHARSGAVTVAVRRAMTTAGPCEPGDVLGAVEGDFRVVGRDQVEVGVSVLERLLGGGGELVTLISGIGGEEVAARLASYLEREHPTVDVLVYDGGQDRYPVLIGVE</sequence>
<dbReference type="SUPFAM" id="SSF101473">
    <property type="entry name" value="DhaL-like"/>
    <property type="match status" value="1"/>
</dbReference>
<dbReference type="PROSITE" id="PS51480">
    <property type="entry name" value="DHAL"/>
    <property type="match status" value="1"/>
</dbReference>
<accession>A0ABU2BTX9</accession>
<dbReference type="Proteomes" id="UP001183648">
    <property type="component" value="Unassembled WGS sequence"/>
</dbReference>
<dbReference type="InterPro" id="IPR050270">
    <property type="entry name" value="DegV_domain_contain"/>
</dbReference>
<comment type="caution">
    <text evidence="2">The sequence shown here is derived from an EMBL/GenBank/DDBJ whole genome shotgun (WGS) entry which is preliminary data.</text>
</comment>
<protein>
    <submittedName>
        <fullName evidence="2">DAK2 domain fusion protein YloV</fullName>
    </submittedName>
</protein>
<dbReference type="InterPro" id="IPR036117">
    <property type="entry name" value="DhaL_dom_sf"/>
</dbReference>
<keyword evidence="3" id="KW-1185">Reference proteome</keyword>
<dbReference type="InterPro" id="IPR019986">
    <property type="entry name" value="YloV-like"/>
</dbReference>
<name>A0ABU2BTX9_9ACTN</name>
<dbReference type="RefSeq" id="WP_310299493.1">
    <property type="nucleotide sequence ID" value="NZ_BAAAPS010000007.1"/>
</dbReference>
<evidence type="ECO:0000313" key="2">
    <source>
        <dbReference type="EMBL" id="MDR7361484.1"/>
    </source>
</evidence>
<dbReference type="SMART" id="SM01121">
    <property type="entry name" value="Dak1_2"/>
    <property type="match status" value="1"/>
</dbReference>
<proteinExistence type="predicted"/>
<dbReference type="NCBIfam" id="TIGR03599">
    <property type="entry name" value="YloV"/>
    <property type="match status" value="1"/>
</dbReference>
<dbReference type="Pfam" id="PF02734">
    <property type="entry name" value="Dak2"/>
    <property type="match status" value="1"/>
</dbReference>
<evidence type="ECO:0000313" key="3">
    <source>
        <dbReference type="Proteomes" id="UP001183648"/>
    </source>
</evidence>
<dbReference type="PANTHER" id="PTHR33434:SF4">
    <property type="entry name" value="PHOSPHATASE PROTEIN"/>
    <property type="match status" value="1"/>
</dbReference>
<evidence type="ECO:0000259" key="1">
    <source>
        <dbReference type="PROSITE" id="PS51480"/>
    </source>
</evidence>
<dbReference type="InterPro" id="IPR048394">
    <property type="entry name" value="FakA-like_M"/>
</dbReference>
<dbReference type="EMBL" id="JAVDYG010000001">
    <property type="protein sequence ID" value="MDR7361484.1"/>
    <property type="molecule type" value="Genomic_DNA"/>
</dbReference>
<dbReference type="Pfam" id="PF13684">
    <property type="entry name" value="FakA-like_C"/>
    <property type="match status" value="1"/>
</dbReference>
<dbReference type="Gene3D" id="1.25.40.340">
    <property type="match status" value="1"/>
</dbReference>